<protein>
    <submittedName>
        <fullName evidence="2">Uncharacterized protein</fullName>
    </submittedName>
</protein>
<evidence type="ECO:0000256" key="1">
    <source>
        <dbReference type="SAM" id="MobiDB-lite"/>
    </source>
</evidence>
<comment type="caution">
    <text evidence="2">The sequence shown here is derived from an EMBL/GenBank/DDBJ whole genome shotgun (WGS) entry which is preliminary data.</text>
</comment>
<dbReference type="EMBL" id="JANPWB010000011">
    <property type="protein sequence ID" value="KAJ1131704.1"/>
    <property type="molecule type" value="Genomic_DNA"/>
</dbReference>
<gene>
    <name evidence="2" type="ORF">NDU88_010038</name>
</gene>
<sequence length="155" mass="16723">MGKRKAVGCSATFRKRTSIDTRLERAIGVVSNEIVLMELRLSLAQVTDYAGETDVNDAFPICALLQAADVRAADNIAIQSGLASRRNNPAVKLTVCSPLETPRASSPTSPVEPTTKRKKSIARSIKEKSQPGRLGTGRVLNILPLGHVDVDLQQF</sequence>
<keyword evidence="3" id="KW-1185">Reference proteome</keyword>
<organism evidence="2 3">
    <name type="scientific">Pleurodeles waltl</name>
    <name type="common">Iberian ribbed newt</name>
    <dbReference type="NCBI Taxonomy" id="8319"/>
    <lineage>
        <taxon>Eukaryota</taxon>
        <taxon>Metazoa</taxon>
        <taxon>Chordata</taxon>
        <taxon>Craniata</taxon>
        <taxon>Vertebrata</taxon>
        <taxon>Euteleostomi</taxon>
        <taxon>Amphibia</taxon>
        <taxon>Batrachia</taxon>
        <taxon>Caudata</taxon>
        <taxon>Salamandroidea</taxon>
        <taxon>Salamandridae</taxon>
        <taxon>Pleurodelinae</taxon>
        <taxon>Pleurodeles</taxon>
    </lineage>
</organism>
<feature type="compositionally biased region" description="Polar residues" evidence="1">
    <location>
        <begin position="103"/>
        <end position="112"/>
    </location>
</feature>
<proteinExistence type="predicted"/>
<evidence type="ECO:0000313" key="3">
    <source>
        <dbReference type="Proteomes" id="UP001066276"/>
    </source>
</evidence>
<reference evidence="2" key="1">
    <citation type="journal article" date="2022" name="bioRxiv">
        <title>Sequencing and chromosome-scale assembly of the giantPleurodeles waltlgenome.</title>
        <authorList>
            <person name="Brown T."/>
            <person name="Elewa A."/>
            <person name="Iarovenko S."/>
            <person name="Subramanian E."/>
            <person name="Araus A.J."/>
            <person name="Petzold A."/>
            <person name="Susuki M."/>
            <person name="Suzuki K.-i.T."/>
            <person name="Hayashi T."/>
            <person name="Toyoda A."/>
            <person name="Oliveira C."/>
            <person name="Osipova E."/>
            <person name="Leigh N.D."/>
            <person name="Simon A."/>
            <person name="Yun M.H."/>
        </authorList>
    </citation>
    <scope>NUCLEOTIDE SEQUENCE</scope>
    <source>
        <strain evidence="2">20211129_DDA</strain>
        <tissue evidence="2">Liver</tissue>
    </source>
</reference>
<dbReference type="AlphaFoldDB" id="A0AAV7PXN9"/>
<accession>A0AAV7PXN9</accession>
<feature type="region of interest" description="Disordered" evidence="1">
    <location>
        <begin position="99"/>
        <end position="132"/>
    </location>
</feature>
<name>A0AAV7PXN9_PLEWA</name>
<evidence type="ECO:0000313" key="2">
    <source>
        <dbReference type="EMBL" id="KAJ1131704.1"/>
    </source>
</evidence>
<dbReference type="Proteomes" id="UP001066276">
    <property type="component" value="Chromosome 7"/>
</dbReference>